<feature type="compositionally biased region" description="Acidic residues" evidence="1">
    <location>
        <begin position="156"/>
        <end position="181"/>
    </location>
</feature>
<dbReference type="InterPro" id="IPR036047">
    <property type="entry name" value="F-box-like_dom_sf"/>
</dbReference>
<dbReference type="AlphaFoldDB" id="A0A9P8VM04"/>
<feature type="compositionally biased region" description="Polar residues" evidence="1">
    <location>
        <begin position="80"/>
        <end position="92"/>
    </location>
</feature>
<name>A0A9P8VM04_9PEZI</name>
<reference evidence="3" key="1">
    <citation type="journal article" date="2021" name="Nat. Commun.">
        <title>Genetic determinants of endophytism in the Arabidopsis root mycobiome.</title>
        <authorList>
            <person name="Mesny F."/>
            <person name="Miyauchi S."/>
            <person name="Thiergart T."/>
            <person name="Pickel B."/>
            <person name="Atanasova L."/>
            <person name="Karlsson M."/>
            <person name="Huettel B."/>
            <person name="Barry K.W."/>
            <person name="Haridas S."/>
            <person name="Chen C."/>
            <person name="Bauer D."/>
            <person name="Andreopoulos W."/>
            <person name="Pangilinan J."/>
            <person name="LaButti K."/>
            <person name="Riley R."/>
            <person name="Lipzen A."/>
            <person name="Clum A."/>
            <person name="Drula E."/>
            <person name="Henrissat B."/>
            <person name="Kohler A."/>
            <person name="Grigoriev I.V."/>
            <person name="Martin F.M."/>
            <person name="Hacquard S."/>
        </authorList>
    </citation>
    <scope>NUCLEOTIDE SEQUENCE</scope>
    <source>
        <strain evidence="3">MPI-SDFR-AT-0117</strain>
    </source>
</reference>
<organism evidence="3 4">
    <name type="scientific">Plectosphaerella plurivora</name>
    <dbReference type="NCBI Taxonomy" id="936078"/>
    <lineage>
        <taxon>Eukaryota</taxon>
        <taxon>Fungi</taxon>
        <taxon>Dikarya</taxon>
        <taxon>Ascomycota</taxon>
        <taxon>Pezizomycotina</taxon>
        <taxon>Sordariomycetes</taxon>
        <taxon>Hypocreomycetidae</taxon>
        <taxon>Glomerellales</taxon>
        <taxon>Plectosphaerellaceae</taxon>
        <taxon>Plectosphaerella</taxon>
    </lineage>
</organism>
<feature type="compositionally biased region" description="Acidic residues" evidence="1">
    <location>
        <begin position="823"/>
        <end position="840"/>
    </location>
</feature>
<dbReference type="InterPro" id="IPR001810">
    <property type="entry name" value="F-box_dom"/>
</dbReference>
<sequence length="851" mass="95697">MSQPDSRTAPFCAVRGIPFSGFHFAGHLQGNSDDETNGGLSDTAPDGYDASVLSQDDIEWVRELEMLVTDPGPYRGSGKTCWSKTGTMSKGTPKSPPTLHINRLGRQRRTYRHPNPEKIFGQCYHNTTRHEPVYPVHTTCQAILETFLTASYLESGNEDSDDVDSGDEDSEDVGYDVDSDVDEPDLDVLHTVFRALDSNSPINQSTLLGIQYHEPLMPYLGPRESGASILTPLWNSVPRWEFLLANPFLEDRDGPRTDEVRADLKRSFRLPSTTADLSARAGNDILTSIPRELLDQISSSVDNGTLLRLTQASWHIHQALHDNHGFWQARLRTHMGWFPELQAYLEDPWPGLTQHPKALFLWAMRATESKPGLRGPYLRIANRRRIWYICDQITDQYIRILSRRPTFEDPVATEIIDEAWSPHLPLVAHPVATFVTAPSDAFWLCDWNETWTEMILETFWDGEGSLVGMSVAPKGKMRLLGMDDSDQGVHKETTVISENDWIREIVLHIPRWKYLEEEPSIDDMAYISPKGMTVYFLHSPPLEIGDCGPELCQRLFRPQEDATIVGVQGQIGVVNGHRRIIRFGIIQAPSPDRDSSKWFSKYAVPEAQQHLWAAHPQYLDGCFIWDLPDLDLRAFTKSRRSDRLSNICHDDLVPLEALSWAMTPEEHQTLAGLSAIHVGVHDGTMPPHMRNVLACIGSLRVEYTAESGIEPRQIGGVDLKGRPLPTDDIRKFVINGPRDERVWSARASRSGYGLELETSYGRTTSWFYDEDECDRGIRTAMDGHVGVGLAVAFGIDQLSGQTISKVASLLTLPSDTVGEAVEWDSEEDEVHEETDWDAADDWANNLPPSDL</sequence>
<feature type="region of interest" description="Disordered" evidence="1">
    <location>
        <begin position="823"/>
        <end position="851"/>
    </location>
</feature>
<feature type="region of interest" description="Disordered" evidence="1">
    <location>
        <begin position="155"/>
        <end position="181"/>
    </location>
</feature>
<evidence type="ECO:0000313" key="3">
    <source>
        <dbReference type="EMBL" id="KAH6695150.1"/>
    </source>
</evidence>
<evidence type="ECO:0000259" key="2">
    <source>
        <dbReference type="PROSITE" id="PS50181"/>
    </source>
</evidence>
<dbReference type="Proteomes" id="UP000770015">
    <property type="component" value="Unassembled WGS sequence"/>
</dbReference>
<keyword evidence="4" id="KW-1185">Reference proteome</keyword>
<feature type="domain" description="F-box" evidence="2">
    <location>
        <begin position="283"/>
        <end position="330"/>
    </location>
</feature>
<accession>A0A9P8VM04</accession>
<feature type="region of interest" description="Disordered" evidence="1">
    <location>
        <begin position="28"/>
        <end position="48"/>
    </location>
</feature>
<dbReference type="PROSITE" id="PS50181">
    <property type="entry name" value="FBOX"/>
    <property type="match status" value="1"/>
</dbReference>
<evidence type="ECO:0000313" key="4">
    <source>
        <dbReference type="Proteomes" id="UP000770015"/>
    </source>
</evidence>
<evidence type="ECO:0000256" key="1">
    <source>
        <dbReference type="SAM" id="MobiDB-lite"/>
    </source>
</evidence>
<comment type="caution">
    <text evidence="3">The sequence shown here is derived from an EMBL/GenBank/DDBJ whole genome shotgun (WGS) entry which is preliminary data.</text>
</comment>
<gene>
    <name evidence="3" type="ORF">F5X68DRAFT_272602</name>
</gene>
<proteinExistence type="predicted"/>
<dbReference type="EMBL" id="JAGSXJ010000002">
    <property type="protein sequence ID" value="KAH6695150.1"/>
    <property type="molecule type" value="Genomic_DNA"/>
</dbReference>
<dbReference type="SUPFAM" id="SSF81383">
    <property type="entry name" value="F-box domain"/>
    <property type="match status" value="1"/>
</dbReference>
<dbReference type="OrthoDB" id="2571985at2759"/>
<protein>
    <recommendedName>
        <fullName evidence="2">F-box domain-containing protein</fullName>
    </recommendedName>
</protein>
<feature type="region of interest" description="Disordered" evidence="1">
    <location>
        <begin position="69"/>
        <end position="108"/>
    </location>
</feature>